<name>A2DLD0_TRIV3</name>
<dbReference type="SUPFAM" id="SSF49785">
    <property type="entry name" value="Galactose-binding domain-like"/>
    <property type="match status" value="1"/>
</dbReference>
<evidence type="ECO:0000313" key="2">
    <source>
        <dbReference type="EMBL" id="EAY18748.1"/>
    </source>
</evidence>
<accession>A2DLD0</accession>
<dbReference type="InterPro" id="IPR000421">
    <property type="entry name" value="FA58C"/>
</dbReference>
<dbReference type="RefSeq" id="XP_001579734.1">
    <property type="nucleotide sequence ID" value="XM_001579684.1"/>
</dbReference>
<dbReference type="Pfam" id="PF00754">
    <property type="entry name" value="F5_F8_type_C"/>
    <property type="match status" value="1"/>
</dbReference>
<dbReference type="OrthoDB" id="19132at2759"/>
<reference evidence="2" key="1">
    <citation type="submission" date="2006-10" db="EMBL/GenBank/DDBJ databases">
        <authorList>
            <person name="Amadeo P."/>
            <person name="Zhao Q."/>
            <person name="Wortman J."/>
            <person name="Fraser-Liggett C."/>
            <person name="Carlton J."/>
        </authorList>
    </citation>
    <scope>NUCLEOTIDE SEQUENCE</scope>
    <source>
        <strain evidence="2">G3</strain>
    </source>
</reference>
<dbReference type="InterPro" id="IPR008979">
    <property type="entry name" value="Galactose-bd-like_sf"/>
</dbReference>
<dbReference type="AlphaFoldDB" id="A2DLD0"/>
<evidence type="ECO:0000313" key="3">
    <source>
        <dbReference type="Proteomes" id="UP000001542"/>
    </source>
</evidence>
<dbReference type="eggNOG" id="KOG4276">
    <property type="taxonomic scope" value="Eukaryota"/>
</dbReference>
<dbReference type="STRING" id="5722.A2DLD0"/>
<dbReference type="InParanoid" id="A2DLD0"/>
<dbReference type="KEGG" id="tva:5464262"/>
<protein>
    <submittedName>
        <fullName evidence="2">F5/8 type C domain containing protein</fullName>
    </submittedName>
</protein>
<proteinExistence type="predicted"/>
<reference evidence="2" key="2">
    <citation type="journal article" date="2007" name="Science">
        <title>Draft genome sequence of the sexually transmitted pathogen Trichomonas vaginalis.</title>
        <authorList>
            <person name="Carlton J.M."/>
            <person name="Hirt R.P."/>
            <person name="Silva J.C."/>
            <person name="Delcher A.L."/>
            <person name="Schatz M."/>
            <person name="Zhao Q."/>
            <person name="Wortman J.R."/>
            <person name="Bidwell S.L."/>
            <person name="Alsmark U.C.M."/>
            <person name="Besteiro S."/>
            <person name="Sicheritz-Ponten T."/>
            <person name="Noel C.J."/>
            <person name="Dacks J.B."/>
            <person name="Foster P.G."/>
            <person name="Simillion C."/>
            <person name="Van de Peer Y."/>
            <person name="Miranda-Saavedra D."/>
            <person name="Barton G.J."/>
            <person name="Westrop G.D."/>
            <person name="Mueller S."/>
            <person name="Dessi D."/>
            <person name="Fiori P.L."/>
            <person name="Ren Q."/>
            <person name="Paulsen I."/>
            <person name="Zhang H."/>
            <person name="Bastida-Corcuera F.D."/>
            <person name="Simoes-Barbosa A."/>
            <person name="Brown M.T."/>
            <person name="Hayes R.D."/>
            <person name="Mukherjee M."/>
            <person name="Okumura C.Y."/>
            <person name="Schneider R."/>
            <person name="Smith A.J."/>
            <person name="Vanacova S."/>
            <person name="Villalvazo M."/>
            <person name="Haas B.J."/>
            <person name="Pertea M."/>
            <person name="Feldblyum T.V."/>
            <person name="Utterback T.R."/>
            <person name="Shu C.L."/>
            <person name="Osoegawa K."/>
            <person name="de Jong P.J."/>
            <person name="Hrdy I."/>
            <person name="Horvathova L."/>
            <person name="Zubacova Z."/>
            <person name="Dolezal P."/>
            <person name="Malik S.B."/>
            <person name="Logsdon J.M. Jr."/>
            <person name="Henze K."/>
            <person name="Gupta A."/>
            <person name="Wang C.C."/>
            <person name="Dunne R.L."/>
            <person name="Upcroft J.A."/>
            <person name="Upcroft P."/>
            <person name="White O."/>
            <person name="Salzberg S.L."/>
            <person name="Tang P."/>
            <person name="Chiu C.-H."/>
            <person name="Lee Y.-S."/>
            <person name="Embley T.M."/>
            <person name="Coombs G.H."/>
            <person name="Mottram J.C."/>
            <person name="Tachezy J."/>
            <person name="Fraser-Liggett C.M."/>
            <person name="Johnson P.J."/>
        </authorList>
    </citation>
    <scope>NUCLEOTIDE SEQUENCE [LARGE SCALE GENOMIC DNA]</scope>
    <source>
        <strain evidence="2">G3</strain>
    </source>
</reference>
<dbReference type="Proteomes" id="UP000001542">
    <property type="component" value="Unassembled WGS sequence"/>
</dbReference>
<gene>
    <name evidence="2" type="ORF">TVAG_267810</name>
</gene>
<evidence type="ECO:0000259" key="1">
    <source>
        <dbReference type="Pfam" id="PF00754"/>
    </source>
</evidence>
<dbReference type="VEuPathDB" id="TrichDB:TVAG_267810"/>
<dbReference type="EMBL" id="DS113215">
    <property type="protein sequence ID" value="EAY18748.1"/>
    <property type="molecule type" value="Genomic_DNA"/>
</dbReference>
<sequence length="438" mass="51191">MSQNQFHLTTNGLQNIQIANIPNDFAFIVGDHTYPTNLPLACFISPRVCREHVSDTTTNSLTINVDDSDYQFKSIVDLMNGKTLDISENNVEYLKEIGMLLENFEIVEKSLQYKFSISPITLENVMDRLTEMVSCKITHQETIEFARQHFPEIEYKNLEKASPDALFYLFSLEKLRTVSEDYLFELAYKLVTDHGSKLFRLFESILFEFVSTENMKKFISIADPNEITGRLWASISKRLEMKVFPDWKSETRHIYSSVKENEVKRTMERLYYDDKKEWNGIIQYLWRKNNENPHNAGLIFIGVSSTYNGVHQQSVIDLSWDNYWYSTNEKNSYFSVDFLKMLVVPRSVEIRNGKSGYSLKSWVIEGSNDGINFDILDEHESCLDFKPKYTTKVYQLNNPDNKEYRIIRLRQTSVNNNGSMALELSRFEIYGDLILLNE</sequence>
<dbReference type="VEuPathDB" id="TrichDB:TVAGG3_0014060"/>
<keyword evidence="3" id="KW-1185">Reference proteome</keyword>
<organism evidence="2 3">
    <name type="scientific">Trichomonas vaginalis (strain ATCC PRA-98 / G3)</name>
    <dbReference type="NCBI Taxonomy" id="412133"/>
    <lineage>
        <taxon>Eukaryota</taxon>
        <taxon>Metamonada</taxon>
        <taxon>Parabasalia</taxon>
        <taxon>Trichomonadida</taxon>
        <taxon>Trichomonadidae</taxon>
        <taxon>Trichomonas</taxon>
    </lineage>
</organism>
<dbReference type="Gene3D" id="2.60.120.260">
    <property type="entry name" value="Galactose-binding domain-like"/>
    <property type="match status" value="1"/>
</dbReference>
<feature type="domain" description="F5/8 type C" evidence="1">
    <location>
        <begin position="304"/>
        <end position="421"/>
    </location>
</feature>